<evidence type="ECO:0000256" key="2">
    <source>
        <dbReference type="SAM" id="Phobius"/>
    </source>
</evidence>
<gene>
    <name evidence="3" type="ORF">FaHV1S18_077</name>
</gene>
<evidence type="ECO:0000313" key="3">
    <source>
        <dbReference type="EMBL" id="AID52767.1"/>
    </source>
</evidence>
<dbReference type="KEGG" id="vg:19738365"/>
<evidence type="ECO:0000256" key="1">
    <source>
        <dbReference type="SAM" id="MobiDB-lite"/>
    </source>
</evidence>
<evidence type="ECO:0000313" key="4">
    <source>
        <dbReference type="Proteomes" id="UP000146149"/>
    </source>
</evidence>
<feature type="region of interest" description="Disordered" evidence="1">
    <location>
        <begin position="1"/>
        <end position="106"/>
    </location>
</feature>
<dbReference type="EMBL" id="KJ668231">
    <property type="protein sequence ID" value="AID52767.1"/>
    <property type="molecule type" value="Genomic_DNA"/>
</dbReference>
<dbReference type="GeneID" id="19738365"/>
<reference evidence="3 4" key="1">
    <citation type="journal article" date="2014" name="Virus Res.">
        <title>Molecular characterization of the complete genome of falconid herpesvirus strain S-18.</title>
        <authorList>
            <person name="Spatz S.J."/>
            <person name="Volkening J.D."/>
            <person name="Ross T.A."/>
        </authorList>
    </citation>
    <scope>NUCLEOTIDE SEQUENCE [LARGE SCALE GENOMIC DNA]</scope>
    <source>
        <strain evidence="3">S-18</strain>
    </source>
</reference>
<feature type="compositionally biased region" description="Basic and acidic residues" evidence="1">
    <location>
        <begin position="1"/>
        <end position="16"/>
    </location>
</feature>
<accession>A0A068ER61</accession>
<keyword evidence="2" id="KW-0812">Transmembrane</keyword>
<feature type="compositionally biased region" description="Basic and acidic residues" evidence="1">
    <location>
        <begin position="83"/>
        <end position="93"/>
    </location>
</feature>
<sequence>MSKQPLPRDVRSDSKSGRPKWPRRGSLSLKPCVQSLFPGYGQRCKTRPNPYGQESDSDDSSGGYSQGERSGGKRYTSTFGGQRDSRRDCRLDVEDASSGADEPLMDMNPIKYRTRRVMLGYEKQKRCGCFKRNVCIHVLLLILQLLVLIAMVIYGTTLANNCSTAPLNTTPQKSS</sequence>
<keyword evidence="2" id="KW-1133">Transmembrane helix</keyword>
<dbReference type="Proteomes" id="UP000146149">
    <property type="component" value="Segment"/>
</dbReference>
<proteinExistence type="predicted"/>
<organism evidence="3 4">
    <name type="scientific">Falconid herpesvirus 1</name>
    <dbReference type="NCBI Taxonomy" id="1510155"/>
    <lineage>
        <taxon>Viruses</taxon>
        <taxon>Duplodnaviria</taxon>
        <taxon>Heunggongvirae</taxon>
        <taxon>Peploviricota</taxon>
        <taxon>Herviviricetes</taxon>
        <taxon>Herpesvirales</taxon>
        <taxon>Orthoherpesviridae</taxon>
        <taxon>Alphaherpesvirinae</taxon>
        <taxon>Mardivirus</taxon>
        <taxon>Mardivirus columbidalpha1</taxon>
    </lineage>
</organism>
<evidence type="ECO:0008006" key="5">
    <source>
        <dbReference type="Google" id="ProtNLM"/>
    </source>
</evidence>
<name>A0A068ER61_9ALPH</name>
<dbReference type="RefSeq" id="YP_009046561.1">
    <property type="nucleotide sequence ID" value="NC_024450.1"/>
</dbReference>
<feature type="transmembrane region" description="Helical" evidence="2">
    <location>
        <begin position="134"/>
        <end position="154"/>
    </location>
</feature>
<keyword evidence="2" id="KW-0472">Membrane</keyword>
<protein>
    <recommendedName>
        <fullName evidence="5">Membrane protein V1</fullName>
    </recommendedName>
</protein>